<dbReference type="PROSITE" id="PS50086">
    <property type="entry name" value="TBC_RABGAP"/>
    <property type="match status" value="1"/>
</dbReference>
<organism evidence="4">
    <name type="scientific">Zeugodacus cucurbitae</name>
    <name type="common">Melon fruit fly</name>
    <name type="synonym">Bactrocera cucurbitae</name>
    <dbReference type="NCBI Taxonomy" id="28588"/>
    <lineage>
        <taxon>Eukaryota</taxon>
        <taxon>Metazoa</taxon>
        <taxon>Ecdysozoa</taxon>
        <taxon>Arthropoda</taxon>
        <taxon>Hexapoda</taxon>
        <taxon>Insecta</taxon>
        <taxon>Pterygota</taxon>
        <taxon>Neoptera</taxon>
        <taxon>Endopterygota</taxon>
        <taxon>Diptera</taxon>
        <taxon>Brachycera</taxon>
        <taxon>Muscomorpha</taxon>
        <taxon>Tephritoidea</taxon>
        <taxon>Tephritidae</taxon>
        <taxon>Zeugodacus</taxon>
        <taxon>Zeugodacus</taxon>
    </lineage>
</organism>
<evidence type="ECO:0000256" key="2">
    <source>
        <dbReference type="SAM" id="MobiDB-lite"/>
    </source>
</evidence>
<dbReference type="EMBL" id="GBXI01005014">
    <property type="protein sequence ID" value="JAD09278.1"/>
    <property type="molecule type" value="Transcribed_RNA"/>
</dbReference>
<reference evidence="4" key="1">
    <citation type="submission" date="2014-11" db="EMBL/GenBank/DDBJ databases">
        <authorList>
            <person name="Geib S."/>
        </authorList>
    </citation>
    <scope>NUCLEOTIDE SEQUENCE</scope>
</reference>
<dbReference type="FunFam" id="1.10.472.80:FF:000038">
    <property type="entry name" value="TBC1 domain family member 5"/>
    <property type="match status" value="1"/>
</dbReference>
<dbReference type="InterPro" id="IPR035969">
    <property type="entry name" value="Rab-GAP_TBC_sf"/>
</dbReference>
<gene>
    <name evidence="4" type="primary">TBC1D5</name>
    <name evidence="4" type="ORF">g.19938</name>
</gene>
<dbReference type="PANTHER" id="PTHR22957:SF337">
    <property type="entry name" value="TBC1 DOMAIN FAMILY MEMBER 5"/>
    <property type="match status" value="1"/>
</dbReference>
<feature type="region of interest" description="Disordered" evidence="2">
    <location>
        <begin position="660"/>
        <end position="698"/>
    </location>
</feature>
<dbReference type="Gene3D" id="1.10.472.80">
    <property type="entry name" value="Ypt/Rab-GAP domain of gyp1p, domain 3"/>
    <property type="match status" value="1"/>
</dbReference>
<dbReference type="PANTHER" id="PTHR22957">
    <property type="entry name" value="TBC1 DOMAIN FAMILY MEMBER GTPASE-ACTIVATING PROTEIN"/>
    <property type="match status" value="1"/>
</dbReference>
<dbReference type="GO" id="GO:0005737">
    <property type="term" value="C:cytoplasm"/>
    <property type="evidence" value="ECO:0007669"/>
    <property type="project" value="UniProtKB-ARBA"/>
</dbReference>
<sequence>MYVQGIEAIKQYMPKDNSQISTDIKEERGQELSTTDTMSSAERYRDEWENLLKILDEDPEYIREQAFEGDLKVSKFRSVYWSLLLRVLNPDYRSWKDQREKQRKRYEKLKDEFIKDPHDNTVPDDNPLSQSEESVWNQYFSDRELFAVISQDVIRTFPGVDFFRKPLIQNAMCNILFYYAREHPYMCYRQGMHEILAPLLFVFYGDQQSLLHFSEIAQNQTSELLLTVLNPDYLEADTYSLFSRLMSSIESYYRIKNFTQPAHNRGGMHSDPNHSMGTGVEIISQLISIREKILAKEDLHLHNYLLKLDIPLHIFGIRWLRLLFGREFALLDLLVIWDAIFADSDHFDLPNYILVAMLIRIRDKLLLSDQTSCLTYLMRYPTNVDVNLILRHALHMLKPKRFERPTNAFIYFTNNKKKGGIQNSRNLSANSGNLESSNKSPKGSSTATGDNYSKMEQHIVKLQAQNAADSAARFRKDVPAEGNAIAEGLSKNSQELINLELRNAETIISIARNKLQLYVATMKNHIDGNSSRELLQALDGVEELCDFLDVKFVFPIHAARPPIDEALEANEQLNSKKDRWKNYNSGEGVDMTAAVGFNQAGSSEHRKDLQKPHIIVPDKEFLTEFSALGINAYERPDENISSNPSHLLGSSREIELITIEPSECVVEPVDEDQPGNTSNQGSESSNSSKTSERSELSQ</sequence>
<name>A0A0A1XFL6_ZEUCU</name>
<proteinExistence type="predicted"/>
<dbReference type="SMART" id="SM00164">
    <property type="entry name" value="TBC"/>
    <property type="match status" value="1"/>
</dbReference>
<dbReference type="SUPFAM" id="SSF47923">
    <property type="entry name" value="Ypt/Rab-GAP domain of gyp1p"/>
    <property type="match status" value="2"/>
</dbReference>
<evidence type="ECO:0000256" key="1">
    <source>
        <dbReference type="ARBA" id="ARBA00022468"/>
    </source>
</evidence>
<keyword evidence="1" id="KW-0343">GTPase activation</keyword>
<reference evidence="4" key="2">
    <citation type="journal article" date="2015" name="Gigascience">
        <title>Reconstructing a comprehensive transcriptome assembly of a white-pupal translocated strain of the pest fruit fly Bactrocera cucurbitae.</title>
        <authorList>
            <person name="Sim S.B."/>
            <person name="Calla B."/>
            <person name="Hall B."/>
            <person name="DeRego T."/>
            <person name="Geib S.M."/>
        </authorList>
    </citation>
    <scope>NUCLEOTIDE SEQUENCE</scope>
</reference>
<feature type="domain" description="Rab-GAP TBC" evidence="3">
    <location>
        <begin position="71"/>
        <end position="344"/>
    </location>
</feature>
<feature type="region of interest" description="Disordered" evidence="2">
    <location>
        <begin position="421"/>
        <end position="450"/>
    </location>
</feature>
<dbReference type="FunFam" id="1.10.8.270:FF:000011">
    <property type="entry name" value="TBC1 domain family member 5"/>
    <property type="match status" value="1"/>
</dbReference>
<feature type="compositionally biased region" description="Low complexity" evidence="2">
    <location>
        <begin position="676"/>
        <end position="689"/>
    </location>
</feature>
<evidence type="ECO:0000259" key="3">
    <source>
        <dbReference type="PROSITE" id="PS50086"/>
    </source>
</evidence>
<protein>
    <submittedName>
        <fullName evidence="4">TBC1 domain family member 5</fullName>
    </submittedName>
</protein>
<dbReference type="Gene3D" id="1.10.8.270">
    <property type="entry name" value="putative rabgap domain of human tbc1 domain family member 14 like domains"/>
    <property type="match status" value="1"/>
</dbReference>
<dbReference type="GO" id="GO:0005096">
    <property type="term" value="F:GTPase activator activity"/>
    <property type="evidence" value="ECO:0007669"/>
    <property type="project" value="UniProtKB-KW"/>
</dbReference>
<dbReference type="AlphaFoldDB" id="A0A0A1XFL6"/>
<dbReference type="InterPro" id="IPR000195">
    <property type="entry name" value="Rab-GAP-TBC_dom"/>
</dbReference>
<evidence type="ECO:0000313" key="4">
    <source>
        <dbReference type="EMBL" id="JAD09278.1"/>
    </source>
</evidence>
<accession>A0A0A1XFL6</accession>
<dbReference type="Pfam" id="PF00566">
    <property type="entry name" value="RabGAP-TBC"/>
    <property type="match status" value="1"/>
</dbReference>